<reference evidence="2" key="1">
    <citation type="journal article" date="2014" name="Front. Microbiol.">
        <title>High frequency of phylogenetically diverse reductive dehalogenase-homologous genes in deep subseafloor sedimentary metagenomes.</title>
        <authorList>
            <person name="Kawai M."/>
            <person name="Futagami T."/>
            <person name="Toyoda A."/>
            <person name="Takaki Y."/>
            <person name="Nishi S."/>
            <person name="Hori S."/>
            <person name="Arai W."/>
            <person name="Tsubouchi T."/>
            <person name="Morono Y."/>
            <person name="Uchiyama I."/>
            <person name="Ito T."/>
            <person name="Fujiyama A."/>
            <person name="Inagaki F."/>
            <person name="Takami H."/>
        </authorList>
    </citation>
    <scope>NUCLEOTIDE SEQUENCE</scope>
    <source>
        <strain evidence="2">Expedition CK06-06</strain>
    </source>
</reference>
<feature type="transmembrane region" description="Helical" evidence="1">
    <location>
        <begin position="99"/>
        <end position="118"/>
    </location>
</feature>
<keyword evidence="1" id="KW-1133">Transmembrane helix</keyword>
<name>X0S374_9ZZZZ</name>
<protein>
    <submittedName>
        <fullName evidence="2">Uncharacterized protein</fullName>
    </submittedName>
</protein>
<feature type="non-terminal residue" evidence="2">
    <location>
        <position position="119"/>
    </location>
</feature>
<proteinExistence type="predicted"/>
<evidence type="ECO:0000313" key="2">
    <source>
        <dbReference type="EMBL" id="GAF70392.1"/>
    </source>
</evidence>
<accession>X0S374</accession>
<dbReference type="AlphaFoldDB" id="X0S374"/>
<feature type="transmembrane region" description="Helical" evidence="1">
    <location>
        <begin position="61"/>
        <end position="87"/>
    </location>
</feature>
<feature type="transmembrane region" description="Helical" evidence="1">
    <location>
        <begin position="32"/>
        <end position="49"/>
    </location>
</feature>
<gene>
    <name evidence="2" type="ORF">S01H1_15076</name>
</gene>
<evidence type="ECO:0000256" key="1">
    <source>
        <dbReference type="SAM" id="Phobius"/>
    </source>
</evidence>
<keyword evidence="1" id="KW-0812">Transmembrane</keyword>
<dbReference type="EMBL" id="BARS01007865">
    <property type="protein sequence ID" value="GAF70392.1"/>
    <property type="molecule type" value="Genomic_DNA"/>
</dbReference>
<keyword evidence="1" id="KW-0472">Membrane</keyword>
<organism evidence="2">
    <name type="scientific">marine sediment metagenome</name>
    <dbReference type="NCBI Taxonomy" id="412755"/>
    <lineage>
        <taxon>unclassified sequences</taxon>
        <taxon>metagenomes</taxon>
        <taxon>ecological metagenomes</taxon>
    </lineage>
</organism>
<comment type="caution">
    <text evidence="2">The sequence shown here is derived from an EMBL/GenBank/DDBJ whole genome shotgun (WGS) entry which is preliminary data.</text>
</comment>
<sequence length="119" mass="12704">MLRWAPFYLALWCLILLTESLSEPALPIARGVALLLLGVLSVHEVGRRWREGMSNGDVAFLLLVLLGAAGTLTQASPAFLFAATWIVGITGLDRRTDNASTRAQCVVAIGIVGTILSLT</sequence>